<gene>
    <name evidence="2" type="ORF">A9A59_1714</name>
</gene>
<dbReference type="InterPro" id="IPR045865">
    <property type="entry name" value="ACT-like_dom_sf"/>
</dbReference>
<proteinExistence type="predicted"/>
<name>A0A2A9HH69_TEPT2</name>
<organism evidence="2 3">
    <name type="scientific">Tepidiforma thermophila (strain KCTC 52669 / CGMCC 1.13589 / G233)</name>
    <dbReference type="NCBI Taxonomy" id="2761530"/>
    <lineage>
        <taxon>Bacteria</taxon>
        <taxon>Bacillati</taxon>
        <taxon>Chloroflexota</taxon>
        <taxon>Tepidiformia</taxon>
        <taxon>Tepidiformales</taxon>
        <taxon>Tepidiformaceae</taxon>
        <taxon>Tepidiforma</taxon>
    </lineage>
</organism>
<dbReference type="SUPFAM" id="SSF55021">
    <property type="entry name" value="ACT-like"/>
    <property type="match status" value="1"/>
</dbReference>
<dbReference type="InterPro" id="IPR018449">
    <property type="entry name" value="NIL_domain"/>
</dbReference>
<dbReference type="RefSeq" id="WP_098503867.1">
    <property type="nucleotide sequence ID" value="NZ_PDJQ01000001.1"/>
</dbReference>
<dbReference type="SMART" id="SM00930">
    <property type="entry name" value="NIL"/>
    <property type="match status" value="1"/>
</dbReference>
<reference evidence="2 3" key="1">
    <citation type="submission" date="2017-09" db="EMBL/GenBank/DDBJ databases">
        <title>Sequencing the genomes of two abundant thermophiles in Great Basin hot springs: Thermocrinis jamiesonii and novel Chloroflexi Thermoflexus hugenholtzii.</title>
        <authorList>
            <person name="Hedlund B."/>
        </authorList>
    </citation>
    <scope>NUCLEOTIDE SEQUENCE [LARGE SCALE GENOMIC DNA]</scope>
    <source>
        <strain evidence="2 3">G233</strain>
    </source>
</reference>
<feature type="domain" description="NIL" evidence="1">
    <location>
        <begin position="2"/>
        <end position="73"/>
    </location>
</feature>
<keyword evidence="3" id="KW-1185">Reference proteome</keyword>
<dbReference type="AlphaFoldDB" id="A0A2A9HH69"/>
<dbReference type="EMBL" id="PDJQ01000001">
    <property type="protein sequence ID" value="PFG74481.1"/>
    <property type="molecule type" value="Genomic_DNA"/>
</dbReference>
<dbReference type="Proteomes" id="UP000223071">
    <property type="component" value="Unassembled WGS sequence"/>
</dbReference>
<protein>
    <submittedName>
        <fullName evidence="2">NIL domain-containing protein</fullName>
    </submittedName>
</protein>
<sequence length="80" mass="9208">MAVKRVRFTFPENLIREPIIYRLGHEFQVITNVRMADVDEKTGWVVLELEGEPDEIERSIAWAQERGVRVDPVTGDVVEG</sequence>
<dbReference type="Pfam" id="PF09383">
    <property type="entry name" value="NIL"/>
    <property type="match status" value="1"/>
</dbReference>
<dbReference type="Gene3D" id="3.30.70.260">
    <property type="match status" value="1"/>
</dbReference>
<evidence type="ECO:0000259" key="1">
    <source>
        <dbReference type="SMART" id="SM00930"/>
    </source>
</evidence>
<evidence type="ECO:0000313" key="2">
    <source>
        <dbReference type="EMBL" id="PFG74481.1"/>
    </source>
</evidence>
<accession>A0A2A9HH69</accession>
<comment type="caution">
    <text evidence="2">The sequence shown here is derived from an EMBL/GenBank/DDBJ whole genome shotgun (WGS) entry which is preliminary data.</text>
</comment>
<evidence type="ECO:0000313" key="3">
    <source>
        <dbReference type="Proteomes" id="UP000223071"/>
    </source>
</evidence>